<evidence type="ECO:0000256" key="2">
    <source>
        <dbReference type="ARBA" id="ARBA00022723"/>
    </source>
</evidence>
<dbReference type="OrthoDB" id="69177at2759"/>
<name>A0A194WDC1_CYTMA</name>
<evidence type="ECO:0000313" key="8">
    <source>
        <dbReference type="EMBL" id="KUI74394.1"/>
    </source>
</evidence>
<dbReference type="Proteomes" id="UP000078559">
    <property type="component" value="Chromosome 12"/>
</dbReference>
<keyword evidence="9" id="KW-1185">Reference proteome</keyword>
<organism evidence="8 9">
    <name type="scientific">Cytospora mali</name>
    <name type="common">Apple Valsa canker fungus</name>
    <name type="synonym">Valsa mali</name>
    <dbReference type="NCBI Taxonomy" id="578113"/>
    <lineage>
        <taxon>Eukaryota</taxon>
        <taxon>Fungi</taxon>
        <taxon>Dikarya</taxon>
        <taxon>Ascomycota</taxon>
        <taxon>Pezizomycotina</taxon>
        <taxon>Sordariomycetes</taxon>
        <taxon>Sordariomycetidae</taxon>
        <taxon>Diaporthales</taxon>
        <taxon>Cytosporaceae</taxon>
        <taxon>Cytospora</taxon>
    </lineage>
</organism>
<feature type="region of interest" description="Disordered" evidence="6">
    <location>
        <begin position="33"/>
        <end position="86"/>
    </location>
</feature>
<sequence length="400" mass="44277">MVLICLRYKCHNYPGASSLNIAEQIPPRLLNGHTTPLAIFHSPSSPPRTPAATSQDPSKNRPPASKMFDFLSQNPFGGEDADPRSANARLHNIPEGKLVHMTYASKDVAVAPDFLSLAAPPPDAKPVTITPIDWASTSLPGNEGRFAVVLDNVLSPSECAALVRLAESSVDMTRMPSAGAGATGGATDATDAWYPAMVNAGNGLEVLESSYRNSDRIVWDCQEVVDRLWARCLQGRAGEVLRERMDVLDGDEQLGAWKRKGPDHRFVRQRWLFSRLNQRMRFLRYGPGQFFRPHCDGSYSEKVDDKVFKTFFTLHLYLNDSVAEAGEEAELVGGATSFVSNDGKNKVDVDPKAGRVLVFQHSRLYHCGDDVVEGTKYTMRTDAMYELVDQREESETEVQR</sequence>
<evidence type="ECO:0000256" key="4">
    <source>
        <dbReference type="ARBA" id="ARBA00023002"/>
    </source>
</evidence>
<gene>
    <name evidence="8" type="ORF">VM1G_09789</name>
</gene>
<keyword evidence="3" id="KW-0223">Dioxygenase</keyword>
<dbReference type="PANTHER" id="PTHR10869">
    <property type="entry name" value="PROLYL 4-HYDROXYLASE ALPHA SUBUNIT"/>
    <property type="match status" value="1"/>
</dbReference>
<dbReference type="GO" id="GO:0004656">
    <property type="term" value="F:procollagen-proline 4-dioxygenase activity"/>
    <property type="evidence" value="ECO:0007669"/>
    <property type="project" value="TreeGrafter"/>
</dbReference>
<evidence type="ECO:0000313" key="9">
    <source>
        <dbReference type="Proteomes" id="UP000078559"/>
    </source>
</evidence>
<accession>A0A194WDC1</accession>
<dbReference type="Gene3D" id="2.60.120.620">
    <property type="entry name" value="q2cbj1_9rhob like domain"/>
    <property type="match status" value="1"/>
</dbReference>
<dbReference type="SMART" id="SM00702">
    <property type="entry name" value="P4Hc"/>
    <property type="match status" value="1"/>
</dbReference>
<evidence type="ECO:0000256" key="6">
    <source>
        <dbReference type="SAM" id="MobiDB-lite"/>
    </source>
</evidence>
<dbReference type="EMBL" id="CM003109">
    <property type="protein sequence ID" value="KUI74394.1"/>
    <property type="molecule type" value="Genomic_DNA"/>
</dbReference>
<feature type="domain" description="Prolyl 4-hydroxylase alpha subunit" evidence="7">
    <location>
        <begin position="145"/>
        <end position="384"/>
    </location>
</feature>
<dbReference type="InterPro" id="IPR044862">
    <property type="entry name" value="Pro_4_hyd_alph_FE2OG_OXY"/>
</dbReference>
<evidence type="ECO:0000259" key="7">
    <source>
        <dbReference type="SMART" id="SM00702"/>
    </source>
</evidence>
<dbReference type="SUPFAM" id="SSF51197">
    <property type="entry name" value="Clavaminate synthase-like"/>
    <property type="match status" value="1"/>
</dbReference>
<keyword evidence="4" id="KW-0560">Oxidoreductase</keyword>
<reference evidence="8" key="1">
    <citation type="submission" date="2014-12" db="EMBL/GenBank/DDBJ databases">
        <title>Genome Sequence of Valsa Canker Pathogens Uncovers a Specific Adaption of Colonization on Woody Bark.</title>
        <authorList>
            <person name="Yin Z."/>
            <person name="Liu H."/>
            <person name="Gao X."/>
            <person name="Li Z."/>
            <person name="Song N."/>
            <person name="Ke X."/>
            <person name="Dai Q."/>
            <person name="Wu Y."/>
            <person name="Sun Y."/>
            <person name="Xu J.-R."/>
            <person name="Kang Z.K."/>
            <person name="Wang L."/>
            <person name="Huang L."/>
        </authorList>
    </citation>
    <scope>NUCLEOTIDE SEQUENCE [LARGE SCALE GENOMIC DNA]</scope>
    <source>
        <strain evidence="8">03-8</strain>
    </source>
</reference>
<dbReference type="InterPro" id="IPR045054">
    <property type="entry name" value="P4HA-like"/>
</dbReference>
<dbReference type="GO" id="GO:0005506">
    <property type="term" value="F:iron ion binding"/>
    <property type="evidence" value="ECO:0007669"/>
    <property type="project" value="InterPro"/>
</dbReference>
<dbReference type="PANTHER" id="PTHR10869:SF241">
    <property type="entry name" value="FE2OG DIOXYGENASE DOMAIN-CONTAINING PROTEIN"/>
    <property type="match status" value="1"/>
</dbReference>
<dbReference type="InterPro" id="IPR006620">
    <property type="entry name" value="Pro_4_hyd_alph"/>
</dbReference>
<comment type="cofactor">
    <cofactor evidence="1">
        <name>L-ascorbate</name>
        <dbReference type="ChEBI" id="CHEBI:38290"/>
    </cofactor>
</comment>
<dbReference type="GO" id="GO:0031418">
    <property type="term" value="F:L-ascorbic acid binding"/>
    <property type="evidence" value="ECO:0007669"/>
    <property type="project" value="InterPro"/>
</dbReference>
<evidence type="ECO:0000256" key="5">
    <source>
        <dbReference type="ARBA" id="ARBA00023004"/>
    </source>
</evidence>
<proteinExistence type="predicted"/>
<dbReference type="AlphaFoldDB" id="A0A194WDC1"/>
<evidence type="ECO:0000256" key="1">
    <source>
        <dbReference type="ARBA" id="ARBA00001961"/>
    </source>
</evidence>
<evidence type="ECO:0000256" key="3">
    <source>
        <dbReference type="ARBA" id="ARBA00022964"/>
    </source>
</evidence>
<keyword evidence="5" id="KW-0408">Iron</keyword>
<dbReference type="GO" id="GO:0005783">
    <property type="term" value="C:endoplasmic reticulum"/>
    <property type="evidence" value="ECO:0007669"/>
    <property type="project" value="TreeGrafter"/>
</dbReference>
<keyword evidence="2" id="KW-0479">Metal-binding</keyword>
<protein>
    <recommendedName>
        <fullName evidence="7">Prolyl 4-hydroxylase alpha subunit domain-containing protein</fullName>
    </recommendedName>
</protein>
<dbReference type="Pfam" id="PF13640">
    <property type="entry name" value="2OG-FeII_Oxy_3"/>
    <property type="match status" value="1"/>
</dbReference>